<dbReference type="RefSeq" id="WP_308711628.1">
    <property type="nucleotide sequence ID" value="NZ_JAVHUY010000005.1"/>
</dbReference>
<evidence type="ECO:0000313" key="1">
    <source>
        <dbReference type="EMBL" id="MDQ7904363.1"/>
    </source>
</evidence>
<protein>
    <submittedName>
        <fullName evidence="1">Uncharacterized protein</fullName>
    </submittedName>
</protein>
<proteinExistence type="predicted"/>
<gene>
    <name evidence="1" type="ORF">RB614_07485</name>
</gene>
<dbReference type="Proteomes" id="UP001230908">
    <property type="component" value="Unassembled WGS sequence"/>
</dbReference>
<comment type="caution">
    <text evidence="1">The sequence shown here is derived from an EMBL/GenBank/DDBJ whole genome shotgun (WGS) entry which is preliminary data.</text>
</comment>
<name>A0ABU0ZBE6_9ACTN</name>
<dbReference type="EMBL" id="JAVHUY010000005">
    <property type="protein sequence ID" value="MDQ7904363.1"/>
    <property type="molecule type" value="Genomic_DNA"/>
</dbReference>
<reference evidence="1 2" key="1">
    <citation type="submission" date="2023-08" db="EMBL/GenBank/DDBJ databases">
        <title>Phytohabitans sansha sp. nov., isolated from marine sediment.</title>
        <authorList>
            <person name="Zhao Y."/>
            <person name="Yi K."/>
        </authorList>
    </citation>
    <scope>NUCLEOTIDE SEQUENCE [LARGE SCALE GENOMIC DNA]</scope>
    <source>
        <strain evidence="1 2">ZYX-F-186</strain>
    </source>
</reference>
<sequence>MTSGARAQLADLAEGDIIGARTDEGLIAYIEISSLETTYPTTVTLAATVGMP</sequence>
<organism evidence="1 2">
    <name type="scientific">Phytohabitans maris</name>
    <dbReference type="NCBI Taxonomy" id="3071409"/>
    <lineage>
        <taxon>Bacteria</taxon>
        <taxon>Bacillati</taxon>
        <taxon>Actinomycetota</taxon>
        <taxon>Actinomycetes</taxon>
        <taxon>Micromonosporales</taxon>
        <taxon>Micromonosporaceae</taxon>
    </lineage>
</organism>
<accession>A0ABU0ZBE6</accession>
<evidence type="ECO:0000313" key="2">
    <source>
        <dbReference type="Proteomes" id="UP001230908"/>
    </source>
</evidence>
<keyword evidence="2" id="KW-1185">Reference proteome</keyword>